<proteinExistence type="predicted"/>
<dbReference type="STRING" id="1220188.A0A4S3J4C6"/>
<dbReference type="VEuPathDB" id="FungiDB:EYZ11_011665"/>
<reference evidence="1 2" key="1">
    <citation type="submission" date="2019-03" db="EMBL/GenBank/DDBJ databases">
        <title>The genome sequence of a newly discovered highly antifungal drug resistant Aspergillus species, Aspergillus tanneri NIH 1004.</title>
        <authorList>
            <person name="Mounaud S."/>
            <person name="Singh I."/>
            <person name="Joardar V."/>
            <person name="Pakala S."/>
            <person name="Pakala S."/>
            <person name="Venepally P."/>
            <person name="Hoover J."/>
            <person name="Nierman W."/>
            <person name="Chung J."/>
            <person name="Losada L."/>
        </authorList>
    </citation>
    <scope>NUCLEOTIDE SEQUENCE [LARGE SCALE GENOMIC DNA]</scope>
    <source>
        <strain evidence="1 2">NIH1004</strain>
    </source>
</reference>
<accession>A0A4S3J4C6</accession>
<evidence type="ECO:0000313" key="2">
    <source>
        <dbReference type="Proteomes" id="UP000308092"/>
    </source>
</evidence>
<name>A0A4S3J4C6_9EURO</name>
<comment type="caution">
    <text evidence="1">The sequence shown here is derived from an EMBL/GenBank/DDBJ whole genome shotgun (WGS) entry which is preliminary data.</text>
</comment>
<organism evidence="1 2">
    <name type="scientific">Aspergillus tanneri</name>
    <dbReference type="NCBI Taxonomy" id="1220188"/>
    <lineage>
        <taxon>Eukaryota</taxon>
        <taxon>Fungi</taxon>
        <taxon>Dikarya</taxon>
        <taxon>Ascomycota</taxon>
        <taxon>Pezizomycotina</taxon>
        <taxon>Eurotiomycetes</taxon>
        <taxon>Eurotiomycetidae</taxon>
        <taxon>Eurotiales</taxon>
        <taxon>Aspergillaceae</taxon>
        <taxon>Aspergillus</taxon>
        <taxon>Aspergillus subgen. Circumdati</taxon>
    </lineage>
</organism>
<gene>
    <name evidence="1" type="ORF">EYZ11_011665</name>
</gene>
<evidence type="ECO:0000313" key="1">
    <source>
        <dbReference type="EMBL" id="THC88887.1"/>
    </source>
</evidence>
<sequence>MDTLDTIEAMTMYPAAHLDEMPRGEATYCPEGSVINCVVAHCTTGIKGYSHLHWLGRLLREPRGSNRNRAYSHTFTWGEDIDLEFPPPLTFRVLRAIHYLTWYRSAWGQYVWFPEAEDDIHKGLDMRDTDHKTFLSCYQTAIGASIPAVELPIGVKCFEVLFVVEHYREDVEKHQRIPPGTTSQSGSTYSPMNTLTELVLPHGPESLLGTEFSTSAHHSQGEIVDAESIMEWDNWLLSSVDDIEWNEN</sequence>
<dbReference type="EMBL" id="SOSA01000748">
    <property type="protein sequence ID" value="THC88887.1"/>
    <property type="molecule type" value="Genomic_DNA"/>
</dbReference>
<dbReference type="AlphaFoldDB" id="A0A4S3J4C6"/>
<dbReference type="Proteomes" id="UP000308092">
    <property type="component" value="Unassembled WGS sequence"/>
</dbReference>
<protein>
    <submittedName>
        <fullName evidence="1">Uncharacterized protein</fullName>
    </submittedName>
</protein>
<keyword evidence="2" id="KW-1185">Reference proteome</keyword>